<feature type="domain" description="HNH nuclease" evidence="2">
    <location>
        <begin position="425"/>
        <end position="477"/>
    </location>
</feature>
<reference evidence="3 4" key="1">
    <citation type="submission" date="2018-03" db="EMBL/GenBank/DDBJ databases">
        <title>Genomic Encyclopedia of Archaeal and Bacterial Type Strains, Phase II (KMG-II): from individual species to whole genera.</title>
        <authorList>
            <person name="Goeker M."/>
        </authorList>
    </citation>
    <scope>NUCLEOTIDE SEQUENCE [LARGE SCALE GENOMIC DNA]</scope>
    <source>
        <strain evidence="3 4">DSM 100065</strain>
    </source>
</reference>
<dbReference type="AlphaFoldDB" id="A0A2T1A6A5"/>
<keyword evidence="4" id="KW-1185">Reference proteome</keyword>
<dbReference type="InterPro" id="IPR003615">
    <property type="entry name" value="HNH_nuc"/>
</dbReference>
<dbReference type="InterPro" id="IPR003870">
    <property type="entry name" value="DUF222"/>
</dbReference>
<comment type="caution">
    <text evidence="3">The sequence shown here is derived from an EMBL/GenBank/DDBJ whole genome shotgun (WGS) entry which is preliminary data.</text>
</comment>
<dbReference type="CDD" id="cd00085">
    <property type="entry name" value="HNHc"/>
    <property type="match status" value="1"/>
</dbReference>
<evidence type="ECO:0000256" key="1">
    <source>
        <dbReference type="SAM" id="MobiDB-lite"/>
    </source>
</evidence>
<dbReference type="OrthoDB" id="3662871at2"/>
<evidence type="ECO:0000313" key="3">
    <source>
        <dbReference type="EMBL" id="PRZ44143.1"/>
    </source>
</evidence>
<evidence type="ECO:0000313" key="4">
    <source>
        <dbReference type="Proteomes" id="UP000237752"/>
    </source>
</evidence>
<accession>A0A2T1A6A5</accession>
<dbReference type="Pfam" id="PF02720">
    <property type="entry name" value="DUF222"/>
    <property type="match status" value="1"/>
</dbReference>
<feature type="compositionally biased region" description="Low complexity" evidence="1">
    <location>
        <begin position="309"/>
        <end position="351"/>
    </location>
</feature>
<dbReference type="Proteomes" id="UP000237752">
    <property type="component" value="Unassembled WGS sequence"/>
</dbReference>
<evidence type="ECO:0000259" key="2">
    <source>
        <dbReference type="SMART" id="SM00507"/>
    </source>
</evidence>
<dbReference type="RefSeq" id="WP_146135248.1">
    <property type="nucleotide sequence ID" value="NZ_PVUE01000001.1"/>
</dbReference>
<dbReference type="EMBL" id="PVUE01000001">
    <property type="protein sequence ID" value="PRZ44143.1"/>
    <property type="molecule type" value="Genomic_DNA"/>
</dbReference>
<name>A0A2T1A6A5_9ACTN</name>
<organism evidence="3 4">
    <name type="scientific">Antricoccus suffuscus</name>
    <dbReference type="NCBI Taxonomy" id="1629062"/>
    <lineage>
        <taxon>Bacteria</taxon>
        <taxon>Bacillati</taxon>
        <taxon>Actinomycetota</taxon>
        <taxon>Actinomycetes</taxon>
        <taxon>Geodermatophilales</taxon>
        <taxon>Antricoccaceae</taxon>
        <taxon>Antricoccus</taxon>
    </lineage>
</organism>
<dbReference type="SMART" id="SM00507">
    <property type="entry name" value="HNHc"/>
    <property type="match status" value="1"/>
</dbReference>
<gene>
    <name evidence="3" type="ORF">CLV47_101268</name>
</gene>
<protein>
    <submittedName>
        <fullName evidence="3">Uncharacterized protein DUF222</fullName>
    </submittedName>
</protein>
<sequence length="520" mass="55088">MSVAYLPERDQLAEGQHALADAAAGLIGTAIRSSLSGLGPTDLLAFAGDLEKIRNSLAVLDHAIIGALEDTRAAEVLTCRNTVTLLTETLRITRADAYQRVEAAKSLGERITLGGQPMPPARAYLAERQAAGRVTPAQARVIHKMLHRLTPHPGIDPADLDEAETILVNHTDTLGVRDLEGLAAEITDRLDPDGNEPRDDERLRQRFLRVHDSGKVTGQVTAELLATLRAVLDPLAAPRPADVSGRDARTAGQRMHDALLDALHHVQDTGNTSDALHRLQDTGAISDTSAAGSGSDAGSAASLGAAADWSAGGTTDSGTATTGSGTATPGSSTATPGSSTATTGSSPVTAGPSRTGARARGTVITTIRLEDLISGCGYATSTHGVPIPIRDLLREAAQLRFLPAVLDSRGVVLYLGRAQRLATASQYIALVARDGGCSFPGCDVPPEWCDIHHVTSWRDLGPTDIDDLTLACGYHHREFEDRGWESVMVDGLPHWRPPAWIEPTRTPVLHHRITLANRRE</sequence>
<proteinExistence type="predicted"/>
<feature type="region of interest" description="Disordered" evidence="1">
    <location>
        <begin position="309"/>
        <end position="359"/>
    </location>
</feature>